<dbReference type="InParanoid" id="A0A077ZWK5"/>
<evidence type="ECO:0000313" key="1">
    <source>
        <dbReference type="EMBL" id="CDW73667.1"/>
    </source>
</evidence>
<proteinExistence type="predicted"/>
<gene>
    <name evidence="1" type="primary">Contig18755.g19911</name>
    <name evidence="1" type="ORF">STYLEM_2651</name>
</gene>
<organism evidence="1 2">
    <name type="scientific">Stylonychia lemnae</name>
    <name type="common">Ciliate</name>
    <dbReference type="NCBI Taxonomy" id="5949"/>
    <lineage>
        <taxon>Eukaryota</taxon>
        <taxon>Sar</taxon>
        <taxon>Alveolata</taxon>
        <taxon>Ciliophora</taxon>
        <taxon>Intramacronucleata</taxon>
        <taxon>Spirotrichea</taxon>
        <taxon>Stichotrichia</taxon>
        <taxon>Sporadotrichida</taxon>
        <taxon>Oxytrichidae</taxon>
        <taxon>Stylonychinae</taxon>
        <taxon>Stylonychia</taxon>
    </lineage>
</organism>
<dbReference type="Proteomes" id="UP000039865">
    <property type="component" value="Unassembled WGS sequence"/>
</dbReference>
<reference evidence="1 2" key="1">
    <citation type="submission" date="2014-06" db="EMBL/GenBank/DDBJ databases">
        <authorList>
            <person name="Swart Estienne"/>
        </authorList>
    </citation>
    <scope>NUCLEOTIDE SEQUENCE [LARGE SCALE GENOMIC DNA]</scope>
    <source>
        <strain evidence="1 2">130c</strain>
    </source>
</reference>
<protein>
    <recommendedName>
        <fullName evidence="3">Cadherin domain-containing protein</fullName>
    </recommendedName>
</protein>
<dbReference type="OrthoDB" id="327693at2759"/>
<dbReference type="InterPro" id="IPR013783">
    <property type="entry name" value="Ig-like_fold"/>
</dbReference>
<keyword evidence="2" id="KW-1185">Reference proteome</keyword>
<dbReference type="Gene3D" id="2.60.40.10">
    <property type="entry name" value="Immunoglobulins"/>
    <property type="match status" value="1"/>
</dbReference>
<evidence type="ECO:0008006" key="3">
    <source>
        <dbReference type="Google" id="ProtNLM"/>
    </source>
</evidence>
<evidence type="ECO:0000313" key="2">
    <source>
        <dbReference type="Proteomes" id="UP000039865"/>
    </source>
</evidence>
<dbReference type="AlphaFoldDB" id="A0A077ZWK5"/>
<accession>A0A077ZWK5</accession>
<sequence>MIGINTSRTDLIGKHQIPIEVQVQSDRVNELLGKIQTIFEFEIYSYSNPFSKGNTAPYFVIPLQNIEVSVGDSQVIDLPKIIDDEGDRYKVQLKTKLSSLFLDSTNNKIIINPIEAEVGIHQIIVTIEDNNANKKYVESSFKITIKADISSFYEQLLKGSSLLEDYQKSKKFQIQGNIEAREWDLLIVRFKMYFQFYDNTEKLMMKEGYQIKNYIPPQMSQSLQSMMNNLGVTAAVSLQSVIGSNFLINILMQFNNCNDYLGPKAFRCFGE</sequence>
<dbReference type="EMBL" id="CCKQ01002564">
    <property type="protein sequence ID" value="CDW73667.1"/>
    <property type="molecule type" value="Genomic_DNA"/>
</dbReference>
<name>A0A077ZWK5_STYLE</name>